<evidence type="ECO:0000313" key="5">
    <source>
        <dbReference type="EMBL" id="NDV44667.1"/>
    </source>
</evidence>
<dbReference type="EC" id="2.3.2.6" evidence="4"/>
<protein>
    <recommendedName>
        <fullName evidence="4">Leucyl/phenylalanyl-tRNA--protein transferase</fullName>
        <ecNumber evidence="4">2.3.2.6</ecNumber>
    </recommendedName>
    <alternativeName>
        <fullName evidence="4">L/F-transferase</fullName>
    </alternativeName>
    <alternativeName>
        <fullName evidence="4">Leucyltransferase</fullName>
    </alternativeName>
    <alternativeName>
        <fullName evidence="4">Phenyalanyltransferase</fullName>
    </alternativeName>
</protein>
<keyword evidence="6" id="KW-1185">Reference proteome</keyword>
<evidence type="ECO:0000313" key="6">
    <source>
        <dbReference type="Proteomes" id="UP000468707"/>
    </source>
</evidence>
<dbReference type="InterPro" id="IPR042203">
    <property type="entry name" value="Leu/Phe-tRNA_Trfase_C"/>
</dbReference>
<dbReference type="InterPro" id="IPR016181">
    <property type="entry name" value="Acyl_CoA_acyltransferase"/>
</dbReference>
<keyword evidence="2 4" id="KW-0808">Transferase</keyword>
<dbReference type="EMBL" id="JAAAMI010000008">
    <property type="protein sequence ID" value="NDV44667.1"/>
    <property type="molecule type" value="Genomic_DNA"/>
</dbReference>
<dbReference type="GO" id="GO:0030163">
    <property type="term" value="P:protein catabolic process"/>
    <property type="evidence" value="ECO:0007669"/>
    <property type="project" value="UniProtKB-UniRule"/>
</dbReference>
<dbReference type="GO" id="GO:0005737">
    <property type="term" value="C:cytoplasm"/>
    <property type="evidence" value="ECO:0007669"/>
    <property type="project" value="UniProtKB-SubCell"/>
</dbReference>
<dbReference type="Gene3D" id="3.40.630.70">
    <property type="entry name" value="Leucyl/phenylalanyl-tRNA-protein transferase, C-terminal domain"/>
    <property type="match status" value="1"/>
</dbReference>
<dbReference type="InterPro" id="IPR042221">
    <property type="entry name" value="Leu/Phe-tRNA_Trfase_N"/>
</dbReference>
<comment type="catalytic activity">
    <reaction evidence="4">
        <text>L-phenylalanyl-tRNA(Phe) + an N-terminal L-alpha-aminoacyl-[protein] = an N-terminal L-phenylalanyl-L-alpha-aminoacyl-[protein] + tRNA(Phe)</text>
        <dbReference type="Rhea" id="RHEA:43632"/>
        <dbReference type="Rhea" id="RHEA-COMP:9668"/>
        <dbReference type="Rhea" id="RHEA-COMP:9699"/>
        <dbReference type="Rhea" id="RHEA-COMP:10636"/>
        <dbReference type="Rhea" id="RHEA-COMP:10637"/>
        <dbReference type="ChEBI" id="CHEBI:78442"/>
        <dbReference type="ChEBI" id="CHEBI:78531"/>
        <dbReference type="ChEBI" id="CHEBI:78597"/>
        <dbReference type="ChEBI" id="CHEBI:83561"/>
        <dbReference type="EC" id="2.3.2.6"/>
    </reaction>
</comment>
<dbReference type="HAMAP" id="MF_00688">
    <property type="entry name" value="Leu_Phe_trans"/>
    <property type="match status" value="1"/>
</dbReference>
<comment type="caution">
    <text evidence="5">The sequence shown here is derived from an EMBL/GenBank/DDBJ whole genome shotgun (WGS) entry which is preliminary data.</text>
</comment>
<dbReference type="Proteomes" id="UP000468707">
    <property type="component" value="Unassembled WGS sequence"/>
</dbReference>
<dbReference type="NCBIfam" id="TIGR00667">
    <property type="entry name" value="aat"/>
    <property type="match status" value="1"/>
</dbReference>
<comment type="catalytic activity">
    <reaction evidence="4">
        <text>N-terminal L-arginyl-[protein] + L-leucyl-tRNA(Leu) = N-terminal L-leucyl-L-arginyl-[protein] + tRNA(Leu) + H(+)</text>
        <dbReference type="Rhea" id="RHEA:50416"/>
        <dbReference type="Rhea" id="RHEA-COMP:9613"/>
        <dbReference type="Rhea" id="RHEA-COMP:9622"/>
        <dbReference type="Rhea" id="RHEA-COMP:12672"/>
        <dbReference type="Rhea" id="RHEA-COMP:12673"/>
        <dbReference type="ChEBI" id="CHEBI:15378"/>
        <dbReference type="ChEBI" id="CHEBI:64719"/>
        <dbReference type="ChEBI" id="CHEBI:78442"/>
        <dbReference type="ChEBI" id="CHEBI:78494"/>
        <dbReference type="ChEBI" id="CHEBI:133044"/>
        <dbReference type="EC" id="2.3.2.6"/>
    </reaction>
</comment>
<comment type="similarity">
    <text evidence="4">Belongs to the L/F-transferase family.</text>
</comment>
<dbReference type="Pfam" id="PF03588">
    <property type="entry name" value="Leu_Phe_trans"/>
    <property type="match status" value="1"/>
</dbReference>
<gene>
    <name evidence="4" type="primary">aat</name>
    <name evidence="5" type="ORF">GTK07_15160</name>
</gene>
<evidence type="ECO:0000256" key="3">
    <source>
        <dbReference type="ARBA" id="ARBA00023315"/>
    </source>
</evidence>
<sequence>MPYFELKNDEISFPPAYFADIDGLLAVGGTMSVERLLLAYNSGIYYWHYPLKHIKWWSPDPRIVLKPDSFVMTKSEQDTFLKDFDIQVDTRFEEVLRGCQSVFNIQDRMDNNWLTERMVRLFMELHQQGCAHSIEVWQNDDLVGGLFGVAIGKLFFGEYVFAKVERADEVAMVYLIEKLKDQNFDLIDMQKETFLLPGFEYDEMPRLEYVDLCKENARLHPEDYQDFNI</sequence>
<evidence type="ECO:0000256" key="1">
    <source>
        <dbReference type="ARBA" id="ARBA00022490"/>
    </source>
</evidence>
<organism evidence="5 6">
    <name type="scientific">Flagellimonas sediminis</name>
    <dbReference type="NCBI Taxonomy" id="2696468"/>
    <lineage>
        <taxon>Bacteria</taxon>
        <taxon>Pseudomonadati</taxon>
        <taxon>Bacteroidota</taxon>
        <taxon>Flavobacteriia</taxon>
        <taxon>Flavobacteriales</taxon>
        <taxon>Flavobacteriaceae</taxon>
        <taxon>Flagellimonas</taxon>
    </lineage>
</organism>
<dbReference type="PANTHER" id="PTHR30098">
    <property type="entry name" value="LEUCYL/PHENYLALANYL-TRNA--PROTEIN TRANSFERASE"/>
    <property type="match status" value="1"/>
</dbReference>
<comment type="subcellular location">
    <subcellularLocation>
        <location evidence="4">Cytoplasm</location>
    </subcellularLocation>
</comment>
<dbReference type="GO" id="GO:0008914">
    <property type="term" value="F:leucyl-tRNA--protein transferase activity"/>
    <property type="evidence" value="ECO:0007669"/>
    <property type="project" value="UniProtKB-UniRule"/>
</dbReference>
<proteinExistence type="inferred from homology"/>
<accession>A0A6I5KVB3</accession>
<keyword evidence="1 4" id="KW-0963">Cytoplasm</keyword>
<dbReference type="AlphaFoldDB" id="A0A6I5KVB3"/>
<dbReference type="SUPFAM" id="SSF55729">
    <property type="entry name" value="Acyl-CoA N-acyltransferases (Nat)"/>
    <property type="match status" value="1"/>
</dbReference>
<comment type="function">
    <text evidence="4">Functions in the N-end rule pathway of protein degradation where it conjugates Leu, Phe and, less efficiently, Met from aminoacyl-tRNAs to the N-termini of proteins containing an N-terminal arginine or lysine.</text>
</comment>
<dbReference type="RefSeq" id="WP_163636090.1">
    <property type="nucleotide sequence ID" value="NZ_JAAAMI010000008.1"/>
</dbReference>
<dbReference type="Gene3D" id="3.30.70.3550">
    <property type="entry name" value="Leucyl/phenylalanyl-tRNA-protein transferase, N-terminal domain"/>
    <property type="match status" value="1"/>
</dbReference>
<comment type="catalytic activity">
    <reaction evidence="4">
        <text>N-terminal L-lysyl-[protein] + L-leucyl-tRNA(Leu) = N-terminal L-leucyl-L-lysyl-[protein] + tRNA(Leu) + H(+)</text>
        <dbReference type="Rhea" id="RHEA:12340"/>
        <dbReference type="Rhea" id="RHEA-COMP:9613"/>
        <dbReference type="Rhea" id="RHEA-COMP:9622"/>
        <dbReference type="Rhea" id="RHEA-COMP:12670"/>
        <dbReference type="Rhea" id="RHEA-COMP:12671"/>
        <dbReference type="ChEBI" id="CHEBI:15378"/>
        <dbReference type="ChEBI" id="CHEBI:65249"/>
        <dbReference type="ChEBI" id="CHEBI:78442"/>
        <dbReference type="ChEBI" id="CHEBI:78494"/>
        <dbReference type="ChEBI" id="CHEBI:133043"/>
        <dbReference type="EC" id="2.3.2.6"/>
    </reaction>
</comment>
<evidence type="ECO:0000256" key="2">
    <source>
        <dbReference type="ARBA" id="ARBA00022679"/>
    </source>
</evidence>
<name>A0A6I5KVB3_9FLAO</name>
<evidence type="ECO:0000256" key="4">
    <source>
        <dbReference type="HAMAP-Rule" id="MF_00688"/>
    </source>
</evidence>
<dbReference type="InterPro" id="IPR004616">
    <property type="entry name" value="Leu/Phe-tRNA_Trfase"/>
</dbReference>
<dbReference type="PANTHER" id="PTHR30098:SF2">
    <property type="entry name" value="LEUCYL_PHENYLALANYL-TRNA--PROTEIN TRANSFERASE"/>
    <property type="match status" value="1"/>
</dbReference>
<reference evidence="5 6" key="1">
    <citation type="submission" date="2020-01" db="EMBL/GenBank/DDBJ databases">
        <title>Muricauda sediminis sp.nov. 40Bstr401.</title>
        <authorList>
            <person name="Xue Z."/>
            <person name="Zhu S."/>
            <person name="Ren N."/>
            <person name="Chen T."/>
            <person name="Chen X."/>
            <person name="Chen J."/>
            <person name="Yang J."/>
        </authorList>
    </citation>
    <scope>NUCLEOTIDE SEQUENCE [LARGE SCALE GENOMIC DNA]</scope>
    <source>
        <strain evidence="5 6">40Bstr401</strain>
    </source>
</reference>
<keyword evidence="3 4" id="KW-0012">Acyltransferase</keyword>